<evidence type="ECO:0000256" key="2">
    <source>
        <dbReference type="ARBA" id="ARBA00023002"/>
    </source>
</evidence>
<dbReference type="InterPro" id="IPR016208">
    <property type="entry name" value="Ald_Oxase/xanthine_DH-like"/>
</dbReference>
<dbReference type="Proteomes" id="UP000316798">
    <property type="component" value="Chromosome"/>
</dbReference>
<reference evidence="5 6" key="1">
    <citation type="submission" date="2019-01" db="EMBL/GenBank/DDBJ databases">
        <title>Genomic insights into a novel species Rhodoferax sp.</title>
        <authorList>
            <person name="Jin L."/>
        </authorList>
    </citation>
    <scope>NUCLEOTIDE SEQUENCE [LARGE SCALE GENOMIC DNA]</scope>
    <source>
        <strain evidence="5 6">CHu59-6-5</strain>
    </source>
</reference>
<dbReference type="GO" id="GO:0005506">
    <property type="term" value="F:iron ion binding"/>
    <property type="evidence" value="ECO:0007669"/>
    <property type="project" value="InterPro"/>
</dbReference>
<dbReference type="SMART" id="SM01008">
    <property type="entry name" value="Ald_Xan_dh_C"/>
    <property type="match status" value="1"/>
</dbReference>
<keyword evidence="6" id="KW-1185">Reference proteome</keyword>
<protein>
    <submittedName>
        <fullName evidence="5">Xanthine dehydrogenase family protein molybdopterin-binding subunit</fullName>
    </submittedName>
</protein>
<dbReference type="Pfam" id="PF20256">
    <property type="entry name" value="MoCoBD_2"/>
    <property type="match status" value="1"/>
</dbReference>
<evidence type="ECO:0000259" key="4">
    <source>
        <dbReference type="SMART" id="SM01008"/>
    </source>
</evidence>
<dbReference type="SUPFAM" id="SSF54665">
    <property type="entry name" value="CO dehydrogenase molybdoprotein N-domain-like"/>
    <property type="match status" value="1"/>
</dbReference>
<feature type="region of interest" description="Disordered" evidence="3">
    <location>
        <begin position="808"/>
        <end position="843"/>
    </location>
</feature>
<accession>A0A515DAC7</accession>
<dbReference type="Gene3D" id="3.30.365.10">
    <property type="entry name" value="Aldehyde oxidase/xanthine dehydrogenase, molybdopterin binding domain"/>
    <property type="match status" value="4"/>
</dbReference>
<dbReference type="InterPro" id="IPR036856">
    <property type="entry name" value="Ald_Oxase/Xan_DH_a/b_sf"/>
</dbReference>
<evidence type="ECO:0000313" key="6">
    <source>
        <dbReference type="Proteomes" id="UP000316798"/>
    </source>
</evidence>
<organism evidence="5 6">
    <name type="scientific">Rhodoferax sediminis</name>
    <dbReference type="NCBI Taxonomy" id="2509614"/>
    <lineage>
        <taxon>Bacteria</taxon>
        <taxon>Pseudomonadati</taxon>
        <taxon>Pseudomonadota</taxon>
        <taxon>Betaproteobacteria</taxon>
        <taxon>Burkholderiales</taxon>
        <taxon>Comamonadaceae</taxon>
        <taxon>Rhodoferax</taxon>
    </lineage>
</organism>
<dbReference type="AlphaFoldDB" id="A0A515DAC7"/>
<dbReference type="GO" id="GO:0016491">
    <property type="term" value="F:oxidoreductase activity"/>
    <property type="evidence" value="ECO:0007669"/>
    <property type="project" value="UniProtKB-KW"/>
</dbReference>
<dbReference type="Pfam" id="PF01315">
    <property type="entry name" value="Ald_Xan_dh_C"/>
    <property type="match status" value="1"/>
</dbReference>
<gene>
    <name evidence="5" type="ORF">EUB48_08840</name>
</gene>
<dbReference type="InterPro" id="IPR046867">
    <property type="entry name" value="AldOxase/xan_DH_MoCoBD2"/>
</dbReference>
<dbReference type="OrthoDB" id="221297at2"/>
<dbReference type="Gene3D" id="3.90.1170.50">
    <property type="entry name" value="Aldehyde oxidase/xanthine dehydrogenase, a/b hammerhead"/>
    <property type="match status" value="1"/>
</dbReference>
<dbReference type="SUPFAM" id="SSF56003">
    <property type="entry name" value="Molybdenum cofactor-binding domain"/>
    <property type="match status" value="1"/>
</dbReference>
<dbReference type="Pfam" id="PF02738">
    <property type="entry name" value="MoCoBD_1"/>
    <property type="match status" value="1"/>
</dbReference>
<dbReference type="KEGG" id="rhf:EUB48_08840"/>
<sequence>MVMRAGETAMKPVVNAAVEAPPSQRTGTHVATLAHGIGAPLARLEDPRLLTGRGRFADDVNRPGQAWGYVLRSPVAHANIKRIDVSAALEVPGLYAVLTGDDYRADGLGNIPCVSIPPTITGKTYHATPFPPLEAERVLAVGTGVAFIVADTLAAAIDAAERIVVEYESLPAAPTVEAAIAHNAPLVWPGAEGNRCFVHELGDAAATERAFAQADHVVRARVRSQRVAGNPLEPRTYIGDYHEGEQRWTLVTSTSNPHRIRLLLAEHIFRVPAHRLHVVAGDVGGGFGTKGGLYPEEILVLWAAQRVGRPVKWVCDRSEAFLSDFNGRDQVADAELALTKDGTVLGMRVELNHNLGCQLGPSTAHPPLVGARMLSGVYAFPAMHVTINGIFTHSRTFTTYRGAGRPEAALVVERMMELAAAELSIDPVEMRRRNFIAPQQMPYRTAIGERYDCGEFEAVMDDALKLADWDGFESRKAVSAARGLLRGRGLSCYIEVCATISERMELRFDATGGLAILAGTFSYGQGHHTAYAQMVHQWLGVPLAKVRFVQGDTDIIATGRGTFGSRSMTVGGSALKMACDQVIERGRRVAAILLDTVPDALDFDHGVYRTKDSSAREVTLDRVAKATFAWGAPKPLPPELWSGLEGRGYFSAEPQNYPNGCYIAEVEVEPETGQVTLAAVTGIDDVGTVINPLILEGQMHGGIAQAAGQALKERIVYGDDGQLLTGSFTDYAMPQAQDFPRFKLGFHPVPTKTNPLGVKGGAEAGTIGLPPAIIGAIVDALRPLGVVDMSLPATAQTVWNAIRDARERHAGKPPGTRFHTHPHPDGQQSDGDALPKPTDNEDA</sequence>
<feature type="domain" description="Aldehyde oxidase/xanthine dehydrogenase a/b hammerhead" evidence="4">
    <location>
        <begin position="51"/>
        <end position="171"/>
    </location>
</feature>
<keyword evidence="2" id="KW-0560">Oxidoreductase</keyword>
<dbReference type="PANTHER" id="PTHR11908">
    <property type="entry name" value="XANTHINE DEHYDROGENASE"/>
    <property type="match status" value="1"/>
</dbReference>
<dbReference type="InterPro" id="IPR008274">
    <property type="entry name" value="AldOxase/xan_DH_MoCoBD1"/>
</dbReference>
<keyword evidence="1" id="KW-0500">Molybdenum</keyword>
<dbReference type="PANTHER" id="PTHR11908:SF132">
    <property type="entry name" value="ALDEHYDE OXIDASE 1-RELATED"/>
    <property type="match status" value="1"/>
</dbReference>
<name>A0A515DAC7_9BURK</name>
<evidence type="ECO:0000256" key="1">
    <source>
        <dbReference type="ARBA" id="ARBA00022505"/>
    </source>
</evidence>
<evidence type="ECO:0000313" key="5">
    <source>
        <dbReference type="EMBL" id="QDL37367.1"/>
    </source>
</evidence>
<dbReference type="InterPro" id="IPR037165">
    <property type="entry name" value="AldOxase/xan_DH_Mopterin-bd_sf"/>
</dbReference>
<dbReference type="EMBL" id="CP035503">
    <property type="protein sequence ID" value="QDL37367.1"/>
    <property type="molecule type" value="Genomic_DNA"/>
</dbReference>
<dbReference type="InterPro" id="IPR000674">
    <property type="entry name" value="Ald_Oxase/Xan_DH_a/b"/>
</dbReference>
<evidence type="ECO:0000256" key="3">
    <source>
        <dbReference type="SAM" id="MobiDB-lite"/>
    </source>
</evidence>
<proteinExistence type="predicted"/>